<sequence>MPRIQSRLHADELLSTRQALAKAGDVNAALQQRVEQQQKILDDAEAQNKGLRAQLAQAHEEAQAAHAMLSEVQAHSDERERRLREQLQRMTQDVHTLEEMVQAARRREAAHAHAPGEESAQRQRAETGEVQADGESSHDVAARSSCPPCVACEAPPDVPKSLALSALPAPSARSFYWQEQLLSTAQQATASFDVVRRHTHDLCQALGSSTPNREMDSLKAAPTSTSTGAGQDLAERWRRQLQHLQSTVDEVVQADARLISFLVLVAGQQSKEIARLHQQWSEAQLTIHEVEEVLDAAQTRVYEREQEVAMLRGECAALSDARLRYEAQVNTQLGELQANRAAVHAVEEEHQKYVETHSRQVEALTVRLAQSTRLHQQATSYAHKLEAALQEKQHLLESAVAARNERQRQEVLTAAEAQVEQFVTQLSQSAQQLQSSLVHLCSAAPASPTAPTSAAPCASFSVPPPKTALSVSSPSPSPPGLRSAAGVLSSSTRVGTRSPSSVPYDDSIFLADLTLPFSFDG</sequence>
<accession>A0A0N0DVR8</accession>
<dbReference type="AlphaFoldDB" id="A0A0N0DVR8"/>
<feature type="compositionally biased region" description="Basic and acidic residues" evidence="1">
    <location>
        <begin position="105"/>
        <end position="127"/>
    </location>
</feature>
<feature type="region of interest" description="Disordered" evidence="1">
    <location>
        <begin position="465"/>
        <end position="501"/>
    </location>
</feature>
<keyword evidence="3" id="KW-1185">Reference proteome</keyword>
<dbReference type="OrthoDB" id="267652at2759"/>
<protein>
    <submittedName>
        <fullName evidence="2">Uncharacterized protein</fullName>
    </submittedName>
</protein>
<name>A0A0N0DVR8_LEPPY</name>
<dbReference type="Proteomes" id="UP000037923">
    <property type="component" value="Unassembled WGS sequence"/>
</dbReference>
<organism evidence="2 3">
    <name type="scientific">Leptomonas pyrrhocoris</name>
    <name type="common">Firebug parasite</name>
    <dbReference type="NCBI Taxonomy" id="157538"/>
    <lineage>
        <taxon>Eukaryota</taxon>
        <taxon>Discoba</taxon>
        <taxon>Euglenozoa</taxon>
        <taxon>Kinetoplastea</taxon>
        <taxon>Metakinetoplastina</taxon>
        <taxon>Trypanosomatida</taxon>
        <taxon>Trypanosomatidae</taxon>
        <taxon>Leishmaniinae</taxon>
        <taxon>Leptomonas</taxon>
    </lineage>
</organism>
<evidence type="ECO:0000313" key="3">
    <source>
        <dbReference type="Proteomes" id="UP000037923"/>
    </source>
</evidence>
<reference evidence="2 3" key="1">
    <citation type="submission" date="2015-07" db="EMBL/GenBank/DDBJ databases">
        <title>High-quality genome of monoxenous trypanosomatid Leptomonas pyrrhocoris.</title>
        <authorList>
            <person name="Flegontov P."/>
            <person name="Butenko A."/>
            <person name="Firsov S."/>
            <person name="Vlcek C."/>
            <person name="Logacheva M.D."/>
            <person name="Field M."/>
            <person name="Filatov D."/>
            <person name="Flegontova O."/>
            <person name="Gerasimov E."/>
            <person name="Jackson A.P."/>
            <person name="Kelly S."/>
            <person name="Opperdoes F."/>
            <person name="O'Reilly A."/>
            <person name="Votypka J."/>
            <person name="Yurchenko V."/>
            <person name="Lukes J."/>
        </authorList>
    </citation>
    <scope>NUCLEOTIDE SEQUENCE [LARGE SCALE GENOMIC DNA]</scope>
    <source>
        <strain evidence="2">H10</strain>
    </source>
</reference>
<dbReference type="RefSeq" id="XP_015659200.1">
    <property type="nucleotide sequence ID" value="XM_015801799.1"/>
</dbReference>
<gene>
    <name evidence="2" type="ORF">ABB37_04214</name>
</gene>
<evidence type="ECO:0000256" key="1">
    <source>
        <dbReference type="SAM" id="MobiDB-lite"/>
    </source>
</evidence>
<comment type="caution">
    <text evidence="2">The sequence shown here is derived from an EMBL/GenBank/DDBJ whole genome shotgun (WGS) entry which is preliminary data.</text>
</comment>
<dbReference type="EMBL" id="LGTL01000007">
    <property type="protein sequence ID" value="KPA80761.1"/>
    <property type="molecule type" value="Genomic_DNA"/>
</dbReference>
<dbReference type="GeneID" id="26904505"/>
<dbReference type="VEuPathDB" id="TriTrypDB:LpyrH10_07_0210"/>
<feature type="compositionally biased region" description="Polar residues" evidence="1">
    <location>
        <begin position="488"/>
        <end position="501"/>
    </location>
</feature>
<dbReference type="OMA" id="TRQEEMW"/>
<feature type="region of interest" description="Disordered" evidence="1">
    <location>
        <begin position="104"/>
        <end position="140"/>
    </location>
</feature>
<feature type="region of interest" description="Disordered" evidence="1">
    <location>
        <begin position="206"/>
        <end position="231"/>
    </location>
</feature>
<evidence type="ECO:0000313" key="2">
    <source>
        <dbReference type="EMBL" id="KPA80761.1"/>
    </source>
</evidence>
<proteinExistence type="predicted"/>